<accession>A0A0R2K179</accession>
<dbReference type="PATRIC" id="fig|319653.3.peg.1380"/>
<comment type="caution">
    <text evidence="2">The sequence shown here is derived from an EMBL/GenBank/DDBJ whole genome shotgun (WGS) entry which is preliminary data.</text>
</comment>
<gene>
    <name evidence="2" type="ORF">IV87_GL001362</name>
</gene>
<sequence>MNSALRHGVSNSNGAVTMKMMNKLSDATNISSLPAKLLPQMRAILHNGLHNIMLLSLVLMFISLAINIWAQYLERRAHVEV</sequence>
<dbReference type="AlphaFoldDB" id="A0A0R2K179"/>
<proteinExistence type="predicted"/>
<reference evidence="2 3" key="1">
    <citation type="journal article" date="2015" name="Genome Announc.">
        <title>Expanding the biotechnology potential of lactobacilli through comparative genomics of 213 strains and associated genera.</title>
        <authorList>
            <person name="Sun Z."/>
            <person name="Harris H.M."/>
            <person name="McCann A."/>
            <person name="Guo C."/>
            <person name="Argimon S."/>
            <person name="Zhang W."/>
            <person name="Yang X."/>
            <person name="Jeffery I.B."/>
            <person name="Cooney J.C."/>
            <person name="Kagawa T.F."/>
            <person name="Liu W."/>
            <person name="Song Y."/>
            <person name="Salvetti E."/>
            <person name="Wrobel A."/>
            <person name="Rasinkangas P."/>
            <person name="Parkhill J."/>
            <person name="Rea M.C."/>
            <person name="O'Sullivan O."/>
            <person name="Ritari J."/>
            <person name="Douillard F.P."/>
            <person name="Paul Ross R."/>
            <person name="Yang R."/>
            <person name="Briner A.E."/>
            <person name="Felis G.E."/>
            <person name="de Vos W.M."/>
            <person name="Barrangou R."/>
            <person name="Klaenhammer T.R."/>
            <person name="Caufield P.W."/>
            <person name="Cui Y."/>
            <person name="Zhang H."/>
            <person name="O'Toole P.W."/>
        </authorList>
    </citation>
    <scope>NUCLEOTIDE SEQUENCE [LARGE SCALE GENOMIC DNA]</scope>
    <source>
        <strain evidence="2 3">DSM 22301</strain>
    </source>
</reference>
<evidence type="ECO:0000313" key="3">
    <source>
        <dbReference type="Proteomes" id="UP000051749"/>
    </source>
</evidence>
<keyword evidence="1" id="KW-1133">Transmembrane helix</keyword>
<dbReference type="EMBL" id="JQBY01000003">
    <property type="protein sequence ID" value="KRN83327.1"/>
    <property type="molecule type" value="Genomic_DNA"/>
</dbReference>
<dbReference type="Proteomes" id="UP000051749">
    <property type="component" value="Unassembled WGS sequence"/>
</dbReference>
<evidence type="ECO:0000256" key="1">
    <source>
        <dbReference type="SAM" id="Phobius"/>
    </source>
</evidence>
<feature type="transmembrane region" description="Helical" evidence="1">
    <location>
        <begin position="48"/>
        <end position="70"/>
    </location>
</feature>
<protein>
    <submittedName>
        <fullName evidence="2">Uncharacterized protein</fullName>
    </submittedName>
</protein>
<evidence type="ECO:0000313" key="2">
    <source>
        <dbReference type="EMBL" id="KRN83327.1"/>
    </source>
</evidence>
<name>A0A0R2K179_9LACO</name>
<organism evidence="2 3">
    <name type="scientific">Pediococcus ethanolidurans</name>
    <dbReference type="NCBI Taxonomy" id="319653"/>
    <lineage>
        <taxon>Bacteria</taxon>
        <taxon>Bacillati</taxon>
        <taxon>Bacillota</taxon>
        <taxon>Bacilli</taxon>
        <taxon>Lactobacillales</taxon>
        <taxon>Lactobacillaceae</taxon>
        <taxon>Pediococcus</taxon>
    </lineage>
</organism>
<keyword evidence="1" id="KW-0472">Membrane</keyword>
<keyword evidence="1" id="KW-0812">Transmembrane</keyword>